<sequence length="171" mass="18248">MSEASPSESYSVVVTGKIAEGFELSQVKGNVGKLFKLDDAKVEKLFAGKPVAIRRGVEKGQALKLRAALAKAGAIAAVKVARSKAVEEQAVQTVDETATVEAPVVSSNIEISAGTSVETSVQTPTEITCPRCGHEQAFATACSSCKMDLTLHLQRLKRKEEMRAFRRQQAG</sequence>
<evidence type="ECO:0000313" key="2">
    <source>
        <dbReference type="Proteomes" id="UP000193450"/>
    </source>
</evidence>
<organism evidence="1 2">
    <name type="scientific">Oceanicoccus sagamiensis</name>
    <dbReference type="NCBI Taxonomy" id="716816"/>
    <lineage>
        <taxon>Bacteria</taxon>
        <taxon>Pseudomonadati</taxon>
        <taxon>Pseudomonadota</taxon>
        <taxon>Gammaproteobacteria</taxon>
        <taxon>Cellvibrionales</taxon>
        <taxon>Spongiibacteraceae</taxon>
        <taxon>Oceanicoccus</taxon>
    </lineage>
</organism>
<dbReference type="RefSeq" id="WP_085758324.1">
    <property type="nucleotide sequence ID" value="NZ_CP019343.1"/>
</dbReference>
<keyword evidence="2" id="KW-1185">Reference proteome</keyword>
<evidence type="ECO:0000313" key="1">
    <source>
        <dbReference type="EMBL" id="ARN74190.1"/>
    </source>
</evidence>
<dbReference type="STRING" id="716816.BST96_08695"/>
<name>A0A1X9N7Z8_9GAMM</name>
<gene>
    <name evidence="1" type="ORF">BST96_08695</name>
</gene>
<protein>
    <submittedName>
        <fullName evidence="1">Uncharacterized protein</fullName>
    </submittedName>
</protein>
<dbReference type="OrthoDB" id="6402943at2"/>
<reference evidence="1 2" key="1">
    <citation type="submission" date="2016-11" db="EMBL/GenBank/DDBJ databases">
        <title>Trade-off between light-utilization and light-protection in marine flavobacteria.</title>
        <authorList>
            <person name="Kumagai Y."/>
        </authorList>
    </citation>
    <scope>NUCLEOTIDE SEQUENCE [LARGE SCALE GENOMIC DNA]</scope>
    <source>
        <strain evidence="1 2">NBRC 107125</strain>
    </source>
</reference>
<dbReference type="Proteomes" id="UP000193450">
    <property type="component" value="Chromosome"/>
</dbReference>
<proteinExistence type="predicted"/>
<dbReference type="KEGG" id="osg:BST96_08695"/>
<dbReference type="AlphaFoldDB" id="A0A1X9N7Z8"/>
<accession>A0A1X9N7Z8</accession>
<dbReference type="EMBL" id="CP019343">
    <property type="protein sequence ID" value="ARN74190.1"/>
    <property type="molecule type" value="Genomic_DNA"/>
</dbReference>